<proteinExistence type="predicted"/>
<dbReference type="InterPro" id="IPR005094">
    <property type="entry name" value="Endonuclease_MobA/VirD2"/>
</dbReference>
<gene>
    <name evidence="2" type="ORF">FH971_13970</name>
</gene>
<evidence type="ECO:0000313" key="2">
    <source>
        <dbReference type="EMBL" id="QDE31968.1"/>
    </source>
</evidence>
<dbReference type="Pfam" id="PF03432">
    <property type="entry name" value="Relaxase"/>
    <property type="match status" value="1"/>
</dbReference>
<sequence>MIYKDFQDRSGIRATLEYFLRANDDHEHAMGNIVFVQGSAISDDPISINTDGTAEVNLNELVAEFEQQAGLYVGTNRDGKLYNHSTLTLRYEDSLTDKQWAEVLEEFQAGMGYEFDKSLFCGGIHKEKKHLHLHIGACRVDSDGKLISKHNHYEKAQKVRDRICKKFGLTAPENSFYIMSENASNNNIDRAIRAKARNSASSKNGTFNYIDERHLIRSKIKQVFKDDKLVTITDYVNALKKRGVTIEAREDKIGHCTGVSYKLKGSDKSHSGSKVSSSHASWGAILNPARKGLDYEAIRDNPSLGLTGIRVKVKVTKKQVSTIKRLRLNVIVRRYKGQYYADLAFRWGDTEMLAEAIMEMILKILALIFCGGYARTYTPLELSRSNIEHDTNNETVYDGSDIQQCMQNVETDAMAWKDEDSDAPQDLCFGWDKVA</sequence>
<feature type="domain" description="MobA/VirD2-like nuclease" evidence="1">
    <location>
        <begin position="51"/>
        <end position="169"/>
    </location>
</feature>
<evidence type="ECO:0000313" key="3">
    <source>
        <dbReference type="Proteomes" id="UP000319809"/>
    </source>
</evidence>
<dbReference type="AlphaFoldDB" id="A0A4Y5YH84"/>
<accession>A0A4Y5YH84</accession>
<keyword evidence="3" id="KW-1185">Reference proteome</keyword>
<dbReference type="KEGG" id="spol:FH971_13970"/>
<evidence type="ECO:0000259" key="1">
    <source>
        <dbReference type="Pfam" id="PF03432"/>
    </source>
</evidence>
<reference evidence="2 3" key="1">
    <citation type="submission" date="2019-06" db="EMBL/GenBank/DDBJ databases">
        <title>The genome of Shewanella sp. SM1901.</title>
        <authorList>
            <person name="Cha Q."/>
        </authorList>
    </citation>
    <scope>NUCLEOTIDE SEQUENCE [LARGE SCALE GENOMIC DNA]</scope>
    <source>
        <strain evidence="2 3">SM1901</strain>
    </source>
</reference>
<name>A0A4Y5YH84_9GAMM</name>
<dbReference type="RefSeq" id="WP_140234718.1">
    <property type="nucleotide sequence ID" value="NZ_CP041036.1"/>
</dbReference>
<protein>
    <recommendedName>
        <fullName evidence="1">MobA/VirD2-like nuclease domain-containing protein</fullName>
    </recommendedName>
</protein>
<organism evidence="2 3">
    <name type="scientific">Shewanella polaris</name>
    <dbReference type="NCBI Taxonomy" id="2588449"/>
    <lineage>
        <taxon>Bacteria</taxon>
        <taxon>Pseudomonadati</taxon>
        <taxon>Pseudomonadota</taxon>
        <taxon>Gammaproteobacteria</taxon>
        <taxon>Alteromonadales</taxon>
        <taxon>Shewanellaceae</taxon>
        <taxon>Shewanella</taxon>
    </lineage>
</organism>
<dbReference type="Proteomes" id="UP000319809">
    <property type="component" value="Chromosome"/>
</dbReference>
<dbReference type="EMBL" id="CP041036">
    <property type="protein sequence ID" value="QDE31968.1"/>
    <property type="molecule type" value="Genomic_DNA"/>
</dbReference>